<name>A0ABQ6YYM2_9ENTE</name>
<organism evidence="5 6">
    <name type="scientific">Candidatus Enterococcus willemsii</name>
    <dbReference type="NCBI Taxonomy" id="1857215"/>
    <lineage>
        <taxon>Bacteria</taxon>
        <taxon>Bacillati</taxon>
        <taxon>Bacillota</taxon>
        <taxon>Bacilli</taxon>
        <taxon>Lactobacillales</taxon>
        <taxon>Enterococcaceae</taxon>
        <taxon>Enterococcus</taxon>
    </lineage>
</organism>
<dbReference type="PANTHER" id="PTHR38445:SF7">
    <property type="entry name" value="GNTR-FAMILY TRANSCRIPTIONAL REGULATOR"/>
    <property type="match status" value="1"/>
</dbReference>
<keyword evidence="1" id="KW-0805">Transcription regulation</keyword>
<keyword evidence="6" id="KW-1185">Reference proteome</keyword>
<proteinExistence type="predicted"/>
<dbReference type="Pfam" id="PF00392">
    <property type="entry name" value="GntR"/>
    <property type="match status" value="1"/>
</dbReference>
<protein>
    <submittedName>
        <fullName evidence="5">GntR family transcriptional regulator</fullName>
    </submittedName>
</protein>
<dbReference type="InterPro" id="IPR036390">
    <property type="entry name" value="WH_DNA-bd_sf"/>
</dbReference>
<dbReference type="Proteomes" id="UP000782705">
    <property type="component" value="Unassembled WGS sequence"/>
</dbReference>
<dbReference type="InterPro" id="IPR036388">
    <property type="entry name" value="WH-like_DNA-bd_sf"/>
</dbReference>
<reference evidence="5 6" key="1">
    <citation type="submission" date="2016-06" db="EMBL/GenBank/DDBJ databases">
        <title>Four novel species of enterococci isolated from chicken manure.</title>
        <authorList>
            <person name="Van Tyne D."/>
        </authorList>
    </citation>
    <scope>NUCLEOTIDE SEQUENCE [LARGE SCALE GENOMIC DNA]</scope>
    <source>
        <strain evidence="5 6">CU12B</strain>
    </source>
</reference>
<dbReference type="InterPro" id="IPR000524">
    <property type="entry name" value="Tscrpt_reg_HTH_GntR"/>
</dbReference>
<keyword evidence="3" id="KW-0804">Transcription</keyword>
<feature type="domain" description="HTH gntR-type" evidence="4">
    <location>
        <begin position="11"/>
        <end position="79"/>
    </location>
</feature>
<evidence type="ECO:0000313" key="5">
    <source>
        <dbReference type="EMBL" id="KAF1302884.1"/>
    </source>
</evidence>
<dbReference type="SMART" id="SM00345">
    <property type="entry name" value="HTH_GNTR"/>
    <property type="match status" value="1"/>
</dbReference>
<evidence type="ECO:0000313" key="6">
    <source>
        <dbReference type="Proteomes" id="UP000782705"/>
    </source>
</evidence>
<dbReference type="PRINTS" id="PR00035">
    <property type="entry name" value="HTHGNTR"/>
</dbReference>
<dbReference type="PANTHER" id="PTHR38445">
    <property type="entry name" value="HTH-TYPE TRANSCRIPTIONAL REPRESSOR YTRA"/>
    <property type="match status" value="1"/>
</dbReference>
<evidence type="ECO:0000256" key="3">
    <source>
        <dbReference type="ARBA" id="ARBA00023163"/>
    </source>
</evidence>
<keyword evidence="2" id="KW-0238">DNA-binding</keyword>
<dbReference type="EMBL" id="MAEL01000045">
    <property type="protein sequence ID" value="KAF1302884.1"/>
    <property type="molecule type" value="Genomic_DNA"/>
</dbReference>
<accession>A0ABQ6YYM2</accession>
<gene>
    <name evidence="5" type="ORF">BAU17_11765</name>
</gene>
<evidence type="ECO:0000256" key="2">
    <source>
        <dbReference type="ARBA" id="ARBA00023125"/>
    </source>
</evidence>
<dbReference type="Gene3D" id="1.10.10.10">
    <property type="entry name" value="Winged helix-like DNA-binding domain superfamily/Winged helix DNA-binding domain"/>
    <property type="match status" value="1"/>
</dbReference>
<sequence>MNIIIQNNSMIPIYDQICSQIKSLILNEKLKESSPLPSVRSLAKELKISALTVKKAYDLLEKEGFIATIHGKGSYVLPVNPNVKKEEILYQIQLELEGTIQKARNSGITKKELSELVEMLLKEES</sequence>
<evidence type="ECO:0000259" key="4">
    <source>
        <dbReference type="PROSITE" id="PS50949"/>
    </source>
</evidence>
<evidence type="ECO:0000256" key="1">
    <source>
        <dbReference type="ARBA" id="ARBA00023015"/>
    </source>
</evidence>
<dbReference type="PROSITE" id="PS50949">
    <property type="entry name" value="HTH_GNTR"/>
    <property type="match status" value="1"/>
</dbReference>
<dbReference type="RefSeq" id="WP_161902544.1">
    <property type="nucleotide sequence ID" value="NZ_MAEL01000045.1"/>
</dbReference>
<comment type="caution">
    <text evidence="5">The sequence shown here is derived from an EMBL/GenBank/DDBJ whole genome shotgun (WGS) entry which is preliminary data.</text>
</comment>
<dbReference type="CDD" id="cd07377">
    <property type="entry name" value="WHTH_GntR"/>
    <property type="match status" value="1"/>
</dbReference>
<dbReference type="SUPFAM" id="SSF46785">
    <property type="entry name" value="Winged helix' DNA-binding domain"/>
    <property type="match status" value="1"/>
</dbReference>